<reference evidence="4" key="1">
    <citation type="journal article" date="2019" name="Int. J. Syst. Evol. Microbiol.">
        <title>The Global Catalogue of Microorganisms (GCM) 10K type strain sequencing project: providing services to taxonomists for standard genome sequencing and annotation.</title>
        <authorList>
            <consortium name="The Broad Institute Genomics Platform"/>
            <consortium name="The Broad Institute Genome Sequencing Center for Infectious Disease"/>
            <person name="Wu L."/>
            <person name="Ma J."/>
        </authorList>
    </citation>
    <scope>NUCLEOTIDE SEQUENCE [LARGE SCALE GENOMIC DNA]</scope>
    <source>
        <strain evidence="4">CCUG 37865</strain>
    </source>
</reference>
<feature type="chain" id="PRO_5046516998" description="Lipoprotein" evidence="2">
    <location>
        <begin position="21"/>
        <end position="316"/>
    </location>
</feature>
<dbReference type="Proteomes" id="UP001595882">
    <property type="component" value="Unassembled WGS sequence"/>
</dbReference>
<proteinExistence type="predicted"/>
<feature type="signal peptide" evidence="2">
    <location>
        <begin position="1"/>
        <end position="20"/>
    </location>
</feature>
<evidence type="ECO:0000256" key="1">
    <source>
        <dbReference type="SAM" id="MobiDB-lite"/>
    </source>
</evidence>
<gene>
    <name evidence="3" type="ORF">ACFOY7_12340</name>
</gene>
<protein>
    <recommendedName>
        <fullName evidence="5">Lipoprotein</fullName>
    </recommendedName>
</protein>
<comment type="caution">
    <text evidence="3">The sequence shown here is derived from an EMBL/GenBank/DDBJ whole genome shotgun (WGS) entry which is preliminary data.</text>
</comment>
<name>A0ABV8WVH2_9BACI</name>
<evidence type="ECO:0000256" key="2">
    <source>
        <dbReference type="SAM" id="SignalP"/>
    </source>
</evidence>
<keyword evidence="4" id="KW-1185">Reference proteome</keyword>
<sequence>MKKVSIIFLASILIMLGACSDTTDESNETTDNSSTTNKQEDTSDSSSEDTENNGISPEPNEEPDSSAAEIDIEKYLNENYRIENTHYVTKKWENEETERADYTVNILPDTKEFGHEINEVFSDGTPYEDDRTKIMFDMAEQIMNELPEINNKVHIDSVNWVSNIDDFSVMLIQDYENSNPTAGDQEDNNPLSEYSSQQIEYARVWLQLGPNQEIDELNVRHIAAGEPMNPNDDKSAAYPEDVIQLAGSRLVDGSVTYSGNGDGTINVYNVPLRWDGDYTKVDESFYTDIIENTELVYVDPGDEEEIIELIKLLKVH</sequence>
<evidence type="ECO:0000313" key="3">
    <source>
        <dbReference type="EMBL" id="MFC4403857.1"/>
    </source>
</evidence>
<evidence type="ECO:0000313" key="4">
    <source>
        <dbReference type="Proteomes" id="UP001595882"/>
    </source>
</evidence>
<feature type="compositionally biased region" description="Acidic residues" evidence="1">
    <location>
        <begin position="42"/>
        <end position="51"/>
    </location>
</feature>
<dbReference type="EMBL" id="JBHSDT010000008">
    <property type="protein sequence ID" value="MFC4403857.1"/>
    <property type="molecule type" value="Genomic_DNA"/>
</dbReference>
<keyword evidence="2" id="KW-0732">Signal</keyword>
<dbReference type="PROSITE" id="PS51257">
    <property type="entry name" value="PROKAR_LIPOPROTEIN"/>
    <property type="match status" value="1"/>
</dbReference>
<evidence type="ECO:0008006" key="5">
    <source>
        <dbReference type="Google" id="ProtNLM"/>
    </source>
</evidence>
<accession>A0ABV8WVH2</accession>
<organism evidence="3 4">
    <name type="scientific">Gracilibacillus xinjiangensis</name>
    <dbReference type="NCBI Taxonomy" id="1193282"/>
    <lineage>
        <taxon>Bacteria</taxon>
        <taxon>Bacillati</taxon>
        <taxon>Bacillota</taxon>
        <taxon>Bacilli</taxon>
        <taxon>Bacillales</taxon>
        <taxon>Bacillaceae</taxon>
        <taxon>Gracilibacillus</taxon>
    </lineage>
</organism>
<feature type="region of interest" description="Disordered" evidence="1">
    <location>
        <begin position="22"/>
        <end position="67"/>
    </location>
</feature>